<evidence type="ECO:0000256" key="2">
    <source>
        <dbReference type="SAM" id="SignalP"/>
    </source>
</evidence>
<dbReference type="Proteomes" id="UP000784294">
    <property type="component" value="Unassembled WGS sequence"/>
</dbReference>
<name>A0A448WHV2_9PLAT</name>
<evidence type="ECO:0000313" key="4">
    <source>
        <dbReference type="Proteomes" id="UP000784294"/>
    </source>
</evidence>
<gene>
    <name evidence="3" type="ORF">PXEA_LOCUS5602</name>
</gene>
<accession>A0A448WHV2</accession>
<dbReference type="AlphaFoldDB" id="A0A448WHV2"/>
<sequence>MYIFEKRGLSVVLTSLFLSVLPPGCPLLAPISPQCATAFSPEMFYLSIFSICFVSLSSPQTHPATENSSDSRCTPTVFDSELWDKEATREHMRSHAVFKLVEEIILMEEMQPSQSLKNSFITQIPTASTSTMGATTTTLASFKSADASLSPIAPCPARCLFLPRRRLPHPEAVGIWRQRKRNNSFTLNSSSTAAEGSGETLTINR</sequence>
<protein>
    <submittedName>
        <fullName evidence="3">Uncharacterized protein</fullName>
    </submittedName>
</protein>
<keyword evidence="4" id="KW-1185">Reference proteome</keyword>
<organism evidence="3 4">
    <name type="scientific">Protopolystoma xenopodis</name>
    <dbReference type="NCBI Taxonomy" id="117903"/>
    <lineage>
        <taxon>Eukaryota</taxon>
        <taxon>Metazoa</taxon>
        <taxon>Spiralia</taxon>
        <taxon>Lophotrochozoa</taxon>
        <taxon>Platyhelminthes</taxon>
        <taxon>Monogenea</taxon>
        <taxon>Polyopisthocotylea</taxon>
        <taxon>Polystomatidea</taxon>
        <taxon>Polystomatidae</taxon>
        <taxon>Protopolystoma</taxon>
    </lineage>
</organism>
<keyword evidence="2" id="KW-0732">Signal</keyword>
<feature type="region of interest" description="Disordered" evidence="1">
    <location>
        <begin position="186"/>
        <end position="205"/>
    </location>
</feature>
<reference evidence="3" key="1">
    <citation type="submission" date="2018-11" db="EMBL/GenBank/DDBJ databases">
        <authorList>
            <consortium name="Pathogen Informatics"/>
        </authorList>
    </citation>
    <scope>NUCLEOTIDE SEQUENCE</scope>
</reference>
<feature type="chain" id="PRO_5018969834" evidence="2">
    <location>
        <begin position="27"/>
        <end position="205"/>
    </location>
</feature>
<feature type="signal peptide" evidence="2">
    <location>
        <begin position="1"/>
        <end position="26"/>
    </location>
</feature>
<evidence type="ECO:0000256" key="1">
    <source>
        <dbReference type="SAM" id="MobiDB-lite"/>
    </source>
</evidence>
<comment type="caution">
    <text evidence="3">The sequence shown here is derived from an EMBL/GenBank/DDBJ whole genome shotgun (WGS) entry which is preliminary data.</text>
</comment>
<dbReference type="EMBL" id="CAAALY010013966">
    <property type="protein sequence ID" value="VEL12162.1"/>
    <property type="molecule type" value="Genomic_DNA"/>
</dbReference>
<proteinExistence type="predicted"/>
<evidence type="ECO:0000313" key="3">
    <source>
        <dbReference type="EMBL" id="VEL12162.1"/>
    </source>
</evidence>